<name>A0A2T0MPI4_9ACTN</name>
<keyword evidence="2" id="KW-1133">Transmembrane helix</keyword>
<sequence>MPNATPHPLQGRHGARHHPSPRLPSPFLGRHLTRSLTTALLALALTPLLAAPATATPSSDAGTHAANPSETGPFATSATFTTPRTFTAPGTFAASGAFGASAPSVASSTSLSSSTLARAAIPAALSASGSSASSITSTAISAADPLAPAGSFASAASVASPHLPAADASAFGRGTAQAAMAGRVVIVGVPGLEWSDLDEARTPNLWRLVAQGASASLSTRAVPPPDRGITCPTAGWLTVSAGQRAGTAGKGCPEPPQPEPTPQGGATVPGWSALAAHQAETGYNAQLGTLGQLVTDSGGKVAAVGPGAALAAADKSGNIAKYAPTPAALGDPTPYHLIVLEAADLADAWAEQPLDEYGVPASLTPAARQEATKRADQQIGALLGRLPTDTTVLVAGVSDVTPNAHLHVAIATGPSPDGPPYRHGFLTATSTRQDGLVAITDLTATAIDVLGLPAQRAVVGRPWRPGGAAPATPSGTVAELADEDLASQVLREVRGPFFAVFVTIQLLFYAFAALALRRRRTTGRTAAEPGDRATYGSSVPPANEADVRVADDSDARTSRTEGDTAPAARTAGDTDSTAARAAGDTDSPVVRAGSDTNSAAARAGSDADSTAARAESDIAASASDPGGGGRPQASTSKLLVSVQIVAVVSGAIAVSTFLAQLVPWWSLPVPMVSVIVTILAIAGLITAAAFAGPWRADVLGPLTVVSAVTSVALLLDVMTGSKLQVNAVSGYEPVTGGRFYGFSNIAFAIYTTGTVLGLAGVAQWLLRRGLPRVVVVVLCGLYGGFAVFADGWPSWGADFGGVPAFVIGLAVFLILLSGKRVSLLRLLLVGLAGVALVGALSVFDWLRPDSERTHLGTFVQQIIDGEAWTVVGRKFGAMIGVTVGNWSLTLLSLVALAFLFLVLARPSRWGASALGQAYRLAPTLRAGLFGALTCAFVGFLMNDSGIAIPAMALTVAVPLTLAACVRALQLSKPTPAAPRSERAEPRRADA</sequence>
<evidence type="ECO:0000256" key="1">
    <source>
        <dbReference type="SAM" id="MobiDB-lite"/>
    </source>
</evidence>
<evidence type="ECO:0000256" key="3">
    <source>
        <dbReference type="SAM" id="SignalP"/>
    </source>
</evidence>
<feature type="transmembrane region" description="Helical" evidence="2">
    <location>
        <begin position="883"/>
        <end position="903"/>
    </location>
</feature>
<keyword evidence="2" id="KW-0472">Membrane</keyword>
<evidence type="ECO:0000313" key="5">
    <source>
        <dbReference type="Proteomes" id="UP000238312"/>
    </source>
</evidence>
<feature type="compositionally biased region" description="Low complexity" evidence="1">
    <location>
        <begin position="71"/>
        <end position="80"/>
    </location>
</feature>
<feature type="region of interest" description="Disordered" evidence="1">
    <location>
        <begin position="54"/>
        <end position="80"/>
    </location>
</feature>
<protein>
    <submittedName>
        <fullName evidence="4">Uncharacterized protein</fullName>
    </submittedName>
</protein>
<evidence type="ECO:0000256" key="2">
    <source>
        <dbReference type="SAM" id="Phobius"/>
    </source>
</evidence>
<organism evidence="4 5">
    <name type="scientific">Nonomuraea fuscirosea</name>
    <dbReference type="NCBI Taxonomy" id="1291556"/>
    <lineage>
        <taxon>Bacteria</taxon>
        <taxon>Bacillati</taxon>
        <taxon>Actinomycetota</taxon>
        <taxon>Actinomycetes</taxon>
        <taxon>Streptosporangiales</taxon>
        <taxon>Streptosporangiaceae</taxon>
        <taxon>Nonomuraea</taxon>
    </lineage>
</organism>
<gene>
    <name evidence="4" type="ORF">B0I32_118105</name>
</gene>
<accession>A0A2T0MPI4</accession>
<dbReference type="Gene3D" id="3.40.720.10">
    <property type="entry name" value="Alkaline Phosphatase, subunit A"/>
    <property type="match status" value="1"/>
</dbReference>
<feature type="compositionally biased region" description="Polar residues" evidence="1">
    <location>
        <begin position="58"/>
        <end position="70"/>
    </location>
</feature>
<keyword evidence="5" id="KW-1185">Reference proteome</keyword>
<dbReference type="SUPFAM" id="SSF53649">
    <property type="entry name" value="Alkaline phosphatase-like"/>
    <property type="match status" value="1"/>
</dbReference>
<feature type="region of interest" description="Disordered" evidence="1">
    <location>
        <begin position="1"/>
        <end position="29"/>
    </location>
</feature>
<feature type="region of interest" description="Disordered" evidence="1">
    <location>
        <begin position="244"/>
        <end position="266"/>
    </location>
</feature>
<dbReference type="EMBL" id="PVNG01000018">
    <property type="protein sequence ID" value="PRX59964.1"/>
    <property type="molecule type" value="Genomic_DNA"/>
</dbReference>
<feature type="transmembrane region" description="Helical" evidence="2">
    <location>
        <begin position="739"/>
        <end position="762"/>
    </location>
</feature>
<feature type="transmembrane region" description="Helical" evidence="2">
    <location>
        <begin position="947"/>
        <end position="968"/>
    </location>
</feature>
<feature type="transmembrane region" description="Helical" evidence="2">
    <location>
        <begin position="698"/>
        <end position="719"/>
    </location>
</feature>
<dbReference type="RefSeq" id="WP_245956231.1">
    <property type="nucleotide sequence ID" value="NZ_PVNG01000018.1"/>
</dbReference>
<dbReference type="AlphaFoldDB" id="A0A2T0MPI4"/>
<feature type="transmembrane region" description="Helical" evidence="2">
    <location>
        <begin position="924"/>
        <end position="941"/>
    </location>
</feature>
<keyword evidence="2" id="KW-0812">Transmembrane</keyword>
<feature type="transmembrane region" description="Helical" evidence="2">
    <location>
        <begin position="795"/>
        <end position="816"/>
    </location>
</feature>
<evidence type="ECO:0000313" key="4">
    <source>
        <dbReference type="EMBL" id="PRX59964.1"/>
    </source>
</evidence>
<feature type="transmembrane region" description="Helical" evidence="2">
    <location>
        <begin position="823"/>
        <end position="843"/>
    </location>
</feature>
<reference evidence="4 5" key="1">
    <citation type="submission" date="2018-03" db="EMBL/GenBank/DDBJ databases">
        <title>Genomic Encyclopedia of Type Strains, Phase III (KMG-III): the genomes of soil and plant-associated and newly described type strains.</title>
        <authorList>
            <person name="Whitman W."/>
        </authorList>
    </citation>
    <scope>NUCLEOTIDE SEQUENCE [LARGE SCALE GENOMIC DNA]</scope>
    <source>
        <strain evidence="4 5">CGMCC 4.7104</strain>
    </source>
</reference>
<feature type="region of interest" description="Disordered" evidence="1">
    <location>
        <begin position="521"/>
        <end position="633"/>
    </location>
</feature>
<feature type="signal peptide" evidence="3">
    <location>
        <begin position="1"/>
        <end position="50"/>
    </location>
</feature>
<proteinExistence type="predicted"/>
<feature type="transmembrane region" description="Helical" evidence="2">
    <location>
        <begin position="769"/>
        <end position="789"/>
    </location>
</feature>
<keyword evidence="3" id="KW-0732">Signal</keyword>
<dbReference type="InterPro" id="IPR017850">
    <property type="entry name" value="Alkaline_phosphatase_core_sf"/>
</dbReference>
<feature type="transmembrane region" description="Helical" evidence="2">
    <location>
        <begin position="497"/>
        <end position="516"/>
    </location>
</feature>
<feature type="transmembrane region" description="Helical" evidence="2">
    <location>
        <begin position="638"/>
        <end position="659"/>
    </location>
</feature>
<feature type="compositionally biased region" description="Low complexity" evidence="1">
    <location>
        <begin position="598"/>
        <end position="623"/>
    </location>
</feature>
<feature type="chain" id="PRO_5038917755" evidence="3">
    <location>
        <begin position="51"/>
        <end position="990"/>
    </location>
</feature>
<comment type="caution">
    <text evidence="4">The sequence shown here is derived from an EMBL/GenBank/DDBJ whole genome shotgun (WGS) entry which is preliminary data.</text>
</comment>
<dbReference type="Proteomes" id="UP000238312">
    <property type="component" value="Unassembled WGS sequence"/>
</dbReference>
<feature type="compositionally biased region" description="Basic and acidic residues" evidence="1">
    <location>
        <begin position="545"/>
        <end position="562"/>
    </location>
</feature>
<feature type="transmembrane region" description="Helical" evidence="2">
    <location>
        <begin position="671"/>
        <end position="691"/>
    </location>
</feature>